<dbReference type="PANTHER" id="PTHR31024">
    <property type="entry name" value="C-TYPE LECTIN"/>
    <property type="match status" value="1"/>
</dbReference>
<dbReference type="PANTHER" id="PTHR31024:SF3">
    <property type="entry name" value="C-TYPE LECTIN-RELATED"/>
    <property type="match status" value="1"/>
</dbReference>
<dbReference type="InterPro" id="IPR016187">
    <property type="entry name" value="CTDL_fold"/>
</dbReference>
<dbReference type="InterPro" id="IPR016186">
    <property type="entry name" value="C-type_lectin-like/link_sf"/>
</dbReference>
<dbReference type="SUPFAM" id="SSF53300">
    <property type="entry name" value="vWA-like"/>
    <property type="match status" value="1"/>
</dbReference>
<sequence length="357" mass="39716">MISGIIVLLLLLPSRTLSQTTHSGQPNQHAKCHTDDDAWPKLWLDVVLLIDNSAAQTQTNFDAMLEQIGEIWQAGAGGPIVSQATAKTRVAVVTFDTHARVVANLDELHSNTDLTNVLRGLRQTTSLTVDGSNALSAAGALFAPNARGNRPNVPNVIIILTADWAGNDACQIAESIHESAIILAVTFENRHQDAPTIPACVYSPDELYTAKNPDLDVIMLTSLSLANCFCVGQVLSRNHVGSLPQKVSRASHQVWDQFWLPRADKKYYLRDKWAECVQESTTASSNHDTALNECHANKNYLPNEFSLEKHQFLIDVANGKLVTQWIGLQYDSMNKQWFWDNYDRIMNQTIRTPVRFQ</sequence>
<feature type="signal peptide" evidence="1">
    <location>
        <begin position="1"/>
        <end position="18"/>
    </location>
</feature>
<reference evidence="4" key="1">
    <citation type="submission" date="2022-11" db="UniProtKB">
        <authorList>
            <consortium name="WormBaseParasite"/>
        </authorList>
    </citation>
    <scope>IDENTIFICATION</scope>
</reference>
<dbReference type="SMART" id="SM00327">
    <property type="entry name" value="VWA"/>
    <property type="match status" value="1"/>
</dbReference>
<dbReference type="InterPro" id="IPR036465">
    <property type="entry name" value="vWFA_dom_sf"/>
</dbReference>
<dbReference type="InterPro" id="IPR002035">
    <property type="entry name" value="VWF_A"/>
</dbReference>
<proteinExistence type="predicted"/>
<dbReference type="CDD" id="cd00037">
    <property type="entry name" value="CLECT"/>
    <property type="match status" value="1"/>
</dbReference>
<feature type="chain" id="PRO_5037311316" evidence="1">
    <location>
        <begin position="19"/>
        <end position="357"/>
    </location>
</feature>
<name>A0A914WA24_9BILA</name>
<dbReference type="SUPFAM" id="SSF56436">
    <property type="entry name" value="C-type lectin-like"/>
    <property type="match status" value="1"/>
</dbReference>
<dbReference type="Pfam" id="PF00092">
    <property type="entry name" value="VWA"/>
    <property type="match status" value="1"/>
</dbReference>
<dbReference type="AlphaFoldDB" id="A0A914WA24"/>
<dbReference type="Gene3D" id="3.40.50.410">
    <property type="entry name" value="von Willebrand factor, type A domain"/>
    <property type="match status" value="1"/>
</dbReference>
<keyword evidence="3" id="KW-1185">Reference proteome</keyword>
<evidence type="ECO:0000256" key="1">
    <source>
        <dbReference type="SAM" id="SignalP"/>
    </source>
</evidence>
<dbReference type="Gene3D" id="3.10.100.10">
    <property type="entry name" value="Mannose-Binding Protein A, subunit A"/>
    <property type="match status" value="1"/>
</dbReference>
<feature type="domain" description="VWFA" evidence="2">
    <location>
        <begin position="45"/>
        <end position="229"/>
    </location>
</feature>
<dbReference type="WBParaSite" id="PSAMB.scaffold342size55818.g5031.t1">
    <property type="protein sequence ID" value="PSAMB.scaffold342size55818.g5031.t1"/>
    <property type="gene ID" value="PSAMB.scaffold342size55818.g5031"/>
</dbReference>
<accession>A0A914WA24</accession>
<dbReference type="PROSITE" id="PS50234">
    <property type="entry name" value="VWFA"/>
    <property type="match status" value="1"/>
</dbReference>
<keyword evidence="1" id="KW-0732">Signal</keyword>
<evidence type="ECO:0000313" key="4">
    <source>
        <dbReference type="WBParaSite" id="PSAMB.scaffold342size55818.g5031.t1"/>
    </source>
</evidence>
<protein>
    <submittedName>
        <fullName evidence="4">VWFA domain-containing protein</fullName>
    </submittedName>
</protein>
<evidence type="ECO:0000259" key="2">
    <source>
        <dbReference type="PROSITE" id="PS50234"/>
    </source>
</evidence>
<evidence type="ECO:0000313" key="3">
    <source>
        <dbReference type="Proteomes" id="UP000887566"/>
    </source>
</evidence>
<dbReference type="Proteomes" id="UP000887566">
    <property type="component" value="Unplaced"/>
</dbReference>
<organism evidence="3 4">
    <name type="scientific">Plectus sambesii</name>
    <dbReference type="NCBI Taxonomy" id="2011161"/>
    <lineage>
        <taxon>Eukaryota</taxon>
        <taxon>Metazoa</taxon>
        <taxon>Ecdysozoa</taxon>
        <taxon>Nematoda</taxon>
        <taxon>Chromadorea</taxon>
        <taxon>Plectida</taxon>
        <taxon>Plectina</taxon>
        <taxon>Plectoidea</taxon>
        <taxon>Plectidae</taxon>
        <taxon>Plectus</taxon>
    </lineage>
</organism>